<dbReference type="Proteomes" id="UP001108240">
    <property type="component" value="Unplaced"/>
</dbReference>
<evidence type="ECO:0000256" key="9">
    <source>
        <dbReference type="ARBA" id="ARBA00022729"/>
    </source>
</evidence>
<evidence type="ECO:0000256" key="14">
    <source>
        <dbReference type="PIRSR" id="PIRSR002551-1"/>
    </source>
</evidence>
<dbReference type="SUPFAM" id="SSF50923">
    <property type="entry name" value="Hemopexin-like domain"/>
    <property type="match status" value="2"/>
</dbReference>
<dbReference type="GO" id="GO:0006879">
    <property type="term" value="P:intracellular iron ion homeostasis"/>
    <property type="evidence" value="ECO:0007669"/>
    <property type="project" value="InterPro"/>
</dbReference>
<sequence>TMRLIQTFTLCLALLLSFAASSDVADDPDTAGHKPELHHEAKLDRCAGMEFDAIAVNEEGIPYFFKGDHLFKGFHGKAELSNETFPELDDHHNLGHVDAAFRMHSEDSPDHHDHQFFFLDNKVFSYYKHKLEKDYPKDISDLFPGIPDHLDAAVECPKPDCTDDTVIFFKGDEIYHFNMKTKKVDEKEFKSMPNCTGAFRYMEHYYCFHGHQFSKFDPVTGDVQGKYPKETRDYFMRCPHFGQKSTEEHIEREQCSRVHLDAITSDDDGSIYAFRGYHFLSITGDKFHSDTVESAFKELHSEVDAVFSYEGHLYMIKDNEVFVYKVGEPHTHLEGYPKPLKEVLGIEGPVDAAFVCADHHIAHVIKGQTVYDVELKATPRAPAKEGTITQFKKIDAAMCGPKGVTVVIGNHYYLYDSPKIMMMARIMPEQHRVSQGLFGCDH</sequence>
<keyword evidence="7 13" id="KW-0349">Heme</keyword>
<dbReference type="OMA" id="GSGNDNH"/>
<dbReference type="InterPro" id="IPR018487">
    <property type="entry name" value="Hemopexin-like_repeat"/>
</dbReference>
<feature type="disulfide bond" evidence="14">
    <location>
        <begin position="156"/>
        <end position="161"/>
    </location>
</feature>
<dbReference type="AlphaFoldDB" id="A0A8C1EWY8"/>
<evidence type="ECO:0000256" key="17">
    <source>
        <dbReference type="PROSITE-ProRule" id="PRU01011"/>
    </source>
</evidence>
<keyword evidence="8 13" id="KW-0479">Metal-binding</keyword>
<dbReference type="Gene3D" id="2.110.10.10">
    <property type="entry name" value="Hemopexin-like domain"/>
    <property type="match status" value="2"/>
</dbReference>
<evidence type="ECO:0000256" key="11">
    <source>
        <dbReference type="ARBA" id="ARBA00023004"/>
    </source>
</evidence>
<comment type="similarity">
    <text evidence="3 13">Belongs to the hemopexin family.</text>
</comment>
<dbReference type="InterPro" id="IPR016358">
    <property type="entry name" value="Hemopexin"/>
</dbReference>
<reference evidence="19" key="2">
    <citation type="submission" date="2025-09" db="UniProtKB">
        <authorList>
            <consortium name="Ensembl"/>
        </authorList>
    </citation>
    <scope>IDENTIFICATION</scope>
</reference>
<keyword evidence="12" id="KW-0325">Glycoprotein</keyword>
<feature type="chain" id="PRO_5039951652" description="Hemopexin" evidence="18">
    <location>
        <begin position="22"/>
        <end position="442"/>
    </location>
</feature>
<evidence type="ECO:0000256" key="16">
    <source>
        <dbReference type="PIRSR" id="PIRSR002551-3"/>
    </source>
</evidence>
<keyword evidence="9 18" id="KW-0732">Signal</keyword>
<evidence type="ECO:0000256" key="3">
    <source>
        <dbReference type="ARBA" id="ARBA00011072"/>
    </source>
</evidence>
<dbReference type="InterPro" id="IPR000585">
    <property type="entry name" value="Hemopexin-like_dom"/>
</dbReference>
<feature type="binding site" description="axial binding residue" evidence="15">
    <location>
        <position position="288"/>
    </location>
    <ligand>
        <name>heme</name>
        <dbReference type="ChEBI" id="CHEBI:30413"/>
        <label>2</label>
    </ligand>
    <ligandPart>
        <name>Fe</name>
        <dbReference type="ChEBI" id="CHEBI:18248"/>
    </ligandPart>
</feature>
<comment type="function">
    <text evidence="1 13">Binds heme and transports it to the liver for breakdown and iron recovery, after which the free hemopexin returns to the circulation.</text>
</comment>
<accession>A0A8C1EWY8</accession>
<feature type="disulfide bond" evidence="14">
    <location>
        <begin position="356"/>
        <end position="399"/>
    </location>
</feature>
<proteinExistence type="inferred from homology"/>
<dbReference type="InterPro" id="IPR051298">
    <property type="entry name" value="Heme_transport/Cell_adhesion"/>
</dbReference>
<comment type="subcellular location">
    <subcellularLocation>
        <location evidence="2">Secreted</location>
    </subcellularLocation>
</comment>
<dbReference type="GO" id="GO:0005615">
    <property type="term" value="C:extracellular space"/>
    <property type="evidence" value="ECO:0007669"/>
    <property type="project" value="TreeGrafter"/>
</dbReference>
<evidence type="ECO:0000256" key="4">
    <source>
        <dbReference type="ARBA" id="ARBA00013632"/>
    </source>
</evidence>
<feature type="repeat" description="Hemopexin" evidence="17">
    <location>
        <begin position="94"/>
        <end position="146"/>
    </location>
</feature>
<dbReference type="InterPro" id="IPR036375">
    <property type="entry name" value="Hemopexin-like_dom_sf"/>
</dbReference>
<evidence type="ECO:0000256" key="12">
    <source>
        <dbReference type="ARBA" id="ARBA00023180"/>
    </source>
</evidence>
<protein>
    <recommendedName>
        <fullName evidence="4 13">Hemopexin</fullName>
    </recommendedName>
</protein>
<dbReference type="GO" id="GO:0015232">
    <property type="term" value="F:heme transmembrane transporter activity"/>
    <property type="evidence" value="ECO:0007669"/>
    <property type="project" value="InterPro"/>
</dbReference>
<evidence type="ECO:0000256" key="8">
    <source>
        <dbReference type="ARBA" id="ARBA00022723"/>
    </source>
</evidence>
<evidence type="ECO:0000256" key="2">
    <source>
        <dbReference type="ARBA" id="ARBA00004613"/>
    </source>
</evidence>
<dbReference type="GeneTree" id="ENSGT00940000166972"/>
<keyword evidence="6 13" id="KW-0964">Secreted</keyword>
<evidence type="ECO:0000256" key="18">
    <source>
        <dbReference type="SAM" id="SignalP"/>
    </source>
</evidence>
<evidence type="ECO:0000256" key="15">
    <source>
        <dbReference type="PIRSR" id="PIRSR002551-2"/>
    </source>
</evidence>
<dbReference type="SMART" id="SM00120">
    <property type="entry name" value="HX"/>
    <property type="match status" value="5"/>
</dbReference>
<feature type="repeat" description="Hemopexin" evidence="17">
    <location>
        <begin position="193"/>
        <end position="238"/>
    </location>
</feature>
<feature type="disulfide bond" evidence="14">
    <location>
        <begin position="46"/>
        <end position="238"/>
    </location>
</feature>
<feature type="repeat" description="Hemopexin" evidence="17">
    <location>
        <begin position="147"/>
        <end position="192"/>
    </location>
</feature>
<evidence type="ECO:0000256" key="7">
    <source>
        <dbReference type="ARBA" id="ARBA00022617"/>
    </source>
</evidence>
<dbReference type="PANTHER" id="PTHR22917">
    <property type="entry name" value="HEMOPEXIN DOMAIN-CONTAINING PROTEIN"/>
    <property type="match status" value="1"/>
</dbReference>
<keyword evidence="10" id="KW-0677">Repeat</keyword>
<dbReference type="PANTHER" id="PTHR22917:SF10">
    <property type="entry name" value="HEMOPEXIN"/>
    <property type="match status" value="1"/>
</dbReference>
<evidence type="ECO:0000256" key="13">
    <source>
        <dbReference type="PIRNR" id="PIRNR002551"/>
    </source>
</evidence>
<evidence type="ECO:0000256" key="1">
    <source>
        <dbReference type="ARBA" id="ARBA00002031"/>
    </source>
</evidence>
<evidence type="ECO:0000256" key="5">
    <source>
        <dbReference type="ARBA" id="ARBA00022448"/>
    </source>
</evidence>
<feature type="glycosylation site" description="N-linked (GlcNAc...) asparagine" evidence="16">
    <location>
        <position position="194"/>
    </location>
</feature>
<organism evidence="19 20">
    <name type="scientific">Cyprinus carpio carpio</name>
    <dbReference type="NCBI Taxonomy" id="630221"/>
    <lineage>
        <taxon>Eukaryota</taxon>
        <taxon>Metazoa</taxon>
        <taxon>Chordata</taxon>
        <taxon>Craniata</taxon>
        <taxon>Vertebrata</taxon>
        <taxon>Euteleostomi</taxon>
        <taxon>Actinopterygii</taxon>
        <taxon>Neopterygii</taxon>
        <taxon>Teleostei</taxon>
        <taxon>Ostariophysi</taxon>
        <taxon>Cypriniformes</taxon>
        <taxon>Cyprinidae</taxon>
        <taxon>Cyprininae</taxon>
        <taxon>Cyprinus</taxon>
    </lineage>
</organism>
<evidence type="ECO:0000256" key="6">
    <source>
        <dbReference type="ARBA" id="ARBA00022525"/>
    </source>
</evidence>
<keyword evidence="11 13" id="KW-0408">Iron</keyword>
<feature type="signal peptide" evidence="18">
    <location>
        <begin position="1"/>
        <end position="21"/>
    </location>
</feature>
<dbReference type="GO" id="GO:0046872">
    <property type="term" value="F:metal ion binding"/>
    <property type="evidence" value="ECO:0007669"/>
    <property type="project" value="UniProtKB-UniRule"/>
</dbReference>
<evidence type="ECO:0000313" key="19">
    <source>
        <dbReference type="Ensembl" id="ENSCCRP00000079803.2"/>
    </source>
</evidence>
<dbReference type="PIRSF" id="PIRSF002551">
    <property type="entry name" value="Hemopexin_chordata"/>
    <property type="match status" value="1"/>
</dbReference>
<evidence type="ECO:0000256" key="10">
    <source>
        <dbReference type="ARBA" id="ARBA00022737"/>
    </source>
</evidence>
<reference evidence="19" key="1">
    <citation type="submission" date="2025-08" db="UniProtKB">
        <authorList>
            <consortium name="Ensembl"/>
        </authorList>
    </citation>
    <scope>IDENTIFICATION</scope>
</reference>
<dbReference type="PROSITE" id="PS51642">
    <property type="entry name" value="HEMOPEXIN_2"/>
    <property type="match status" value="4"/>
</dbReference>
<keyword evidence="14" id="KW-1015">Disulfide bond</keyword>
<feature type="disulfide bond" evidence="14">
    <location>
        <begin position="195"/>
        <end position="207"/>
    </location>
</feature>
<dbReference type="Ensembl" id="ENSCCRT00000086580.2">
    <property type="protein sequence ID" value="ENSCCRP00000079803.2"/>
    <property type="gene ID" value="ENSCCRG00000043255.2"/>
</dbReference>
<dbReference type="FunFam" id="2.110.10.10:FF:000009">
    <property type="entry name" value="Hemopexin"/>
    <property type="match status" value="1"/>
</dbReference>
<evidence type="ECO:0000313" key="20">
    <source>
        <dbReference type="Proteomes" id="UP001108240"/>
    </source>
</evidence>
<feature type="repeat" description="Hemopexin" evidence="17">
    <location>
        <begin position="300"/>
        <end position="347"/>
    </location>
</feature>
<keyword evidence="5 13" id="KW-0813">Transport</keyword>
<dbReference type="CDD" id="cd00094">
    <property type="entry name" value="HX"/>
    <property type="match status" value="1"/>
</dbReference>
<name>A0A8C1EWY8_CYPCA</name>
<dbReference type="GO" id="GO:0071391">
    <property type="term" value="P:cellular response to estrogen stimulus"/>
    <property type="evidence" value="ECO:0007669"/>
    <property type="project" value="Ensembl"/>
</dbReference>
<keyword evidence="20" id="KW-1185">Reference proteome</keyword>